<name>A0ACC1A230_9ROSI</name>
<dbReference type="Proteomes" id="UP001164250">
    <property type="component" value="Chromosome 12"/>
</dbReference>
<reference evidence="2" key="1">
    <citation type="journal article" date="2023" name="G3 (Bethesda)">
        <title>Genome assembly and association tests identify interacting loci associated with vigor, precocity, and sex in interspecific pistachio rootstocks.</title>
        <authorList>
            <person name="Palmer W."/>
            <person name="Jacygrad E."/>
            <person name="Sagayaradj S."/>
            <person name="Cavanaugh K."/>
            <person name="Han R."/>
            <person name="Bertier L."/>
            <person name="Beede B."/>
            <person name="Kafkas S."/>
            <person name="Golino D."/>
            <person name="Preece J."/>
            <person name="Michelmore R."/>
        </authorList>
    </citation>
    <scope>NUCLEOTIDE SEQUENCE [LARGE SCALE GENOMIC DNA]</scope>
</reference>
<evidence type="ECO:0000313" key="1">
    <source>
        <dbReference type="EMBL" id="KAJ0080877.1"/>
    </source>
</evidence>
<evidence type="ECO:0000313" key="2">
    <source>
        <dbReference type="Proteomes" id="UP001164250"/>
    </source>
</evidence>
<accession>A0ACC1A230</accession>
<dbReference type="EMBL" id="CM047908">
    <property type="protein sequence ID" value="KAJ0080877.1"/>
    <property type="molecule type" value="Genomic_DNA"/>
</dbReference>
<organism evidence="1 2">
    <name type="scientific">Pistacia atlantica</name>
    <dbReference type="NCBI Taxonomy" id="434234"/>
    <lineage>
        <taxon>Eukaryota</taxon>
        <taxon>Viridiplantae</taxon>
        <taxon>Streptophyta</taxon>
        <taxon>Embryophyta</taxon>
        <taxon>Tracheophyta</taxon>
        <taxon>Spermatophyta</taxon>
        <taxon>Magnoliopsida</taxon>
        <taxon>eudicotyledons</taxon>
        <taxon>Gunneridae</taxon>
        <taxon>Pentapetalae</taxon>
        <taxon>rosids</taxon>
        <taxon>malvids</taxon>
        <taxon>Sapindales</taxon>
        <taxon>Anacardiaceae</taxon>
        <taxon>Pistacia</taxon>
    </lineage>
</organism>
<proteinExistence type="predicted"/>
<gene>
    <name evidence="1" type="ORF">Patl1_11292</name>
</gene>
<keyword evidence="2" id="KW-1185">Reference proteome</keyword>
<protein>
    <submittedName>
        <fullName evidence="1">Uncharacterized protein</fullName>
    </submittedName>
</protein>
<comment type="caution">
    <text evidence="1">The sequence shown here is derived from an EMBL/GenBank/DDBJ whole genome shotgun (WGS) entry which is preliminary data.</text>
</comment>
<sequence>MAFVLTLLQSLPSDNIPLIILFTFSSLFAAFFLKWRLSNSKNPIPRYPPGPRGVPLLGNLPSLDPELHTYFMRLSRAYGPVYQLRLGNKIGIVLTSPSSARQVLKDHDTIFANRDVPITGLVATQGGHDIVWNPYGPEWRMLRKICVLKMLSNKTLDSVYALRRREVRQTVGYIYSRVGSPVNVGEQMFLTILNVITNMLWGGSVQGTERASLGAEFRDLVSELTELLGQPNISDFFPGLARFDLQGLEKKMHRLAGKLDRMFDGMIEQRLRINGESGKQESEDFLQFLLEQRDGGDSKTPFTMTHVKTLLMDMVVGGSDTSSNATEFAMAELINKQEVMKKAQQELDQVVGKGNIVEESHIQKLPYLYAIMKETLRLHPVLPLLVPHCPSETCTIDGYTIPKGSRVFINVWAIHRDPSIWENPLEFYPERFLNGKWDYSGSDFSYFPFGSGRRICAGIAMAERMFMYSLATLLHSFDWKMGDGEKVDLTEKFGIVLKLKTSLVAIPTPRLSDSALYE</sequence>